<gene>
    <name evidence="1" type="ORF">C0Q70_16102</name>
</gene>
<name>A0A2T7NNV0_POMCA</name>
<accession>A0A2T7NNV0</accession>
<dbReference type="EMBL" id="PZQS01000010">
    <property type="protein sequence ID" value="PVD22844.1"/>
    <property type="molecule type" value="Genomic_DNA"/>
</dbReference>
<evidence type="ECO:0000313" key="2">
    <source>
        <dbReference type="Proteomes" id="UP000245119"/>
    </source>
</evidence>
<comment type="caution">
    <text evidence="1">The sequence shown here is derived from an EMBL/GenBank/DDBJ whole genome shotgun (WGS) entry which is preliminary data.</text>
</comment>
<dbReference type="OrthoDB" id="6361178at2759"/>
<organism evidence="1 2">
    <name type="scientific">Pomacea canaliculata</name>
    <name type="common">Golden apple snail</name>
    <dbReference type="NCBI Taxonomy" id="400727"/>
    <lineage>
        <taxon>Eukaryota</taxon>
        <taxon>Metazoa</taxon>
        <taxon>Spiralia</taxon>
        <taxon>Lophotrochozoa</taxon>
        <taxon>Mollusca</taxon>
        <taxon>Gastropoda</taxon>
        <taxon>Caenogastropoda</taxon>
        <taxon>Architaenioglossa</taxon>
        <taxon>Ampullarioidea</taxon>
        <taxon>Ampullariidae</taxon>
        <taxon>Pomacea</taxon>
    </lineage>
</organism>
<proteinExistence type="predicted"/>
<evidence type="ECO:0000313" key="1">
    <source>
        <dbReference type="EMBL" id="PVD22844.1"/>
    </source>
</evidence>
<sequence>MVVPLPGSQAAGPVSQMAQTFHQRMTTSVGASSEARMQQVGATWLQAVPSRPRAMEEQIAELNRQHTEAQQRLQSLLDQQKRQHEQLHIFSTEDVVSGQNIQETTKSAVSSAVSPPISPISQKSELFTSLKPLHHFASMSREIKVALPMVDLNVSDGSVNSP</sequence>
<protein>
    <submittedName>
        <fullName evidence="1">Uncharacterized protein</fullName>
    </submittedName>
</protein>
<keyword evidence="2" id="KW-1185">Reference proteome</keyword>
<reference evidence="1 2" key="1">
    <citation type="submission" date="2018-04" db="EMBL/GenBank/DDBJ databases">
        <title>The genome of golden apple snail Pomacea canaliculata provides insight into stress tolerance and invasive adaptation.</title>
        <authorList>
            <person name="Liu C."/>
            <person name="Liu B."/>
            <person name="Ren Y."/>
            <person name="Zhang Y."/>
            <person name="Wang H."/>
            <person name="Li S."/>
            <person name="Jiang F."/>
            <person name="Yin L."/>
            <person name="Zhang G."/>
            <person name="Qian W."/>
            <person name="Fan W."/>
        </authorList>
    </citation>
    <scope>NUCLEOTIDE SEQUENCE [LARGE SCALE GENOMIC DNA]</scope>
    <source>
        <strain evidence="1">SZHN2017</strain>
        <tissue evidence="1">Muscle</tissue>
    </source>
</reference>
<dbReference type="AlphaFoldDB" id="A0A2T7NNV0"/>
<dbReference type="Proteomes" id="UP000245119">
    <property type="component" value="Linkage Group LG10"/>
</dbReference>